<dbReference type="GO" id="GO:0030435">
    <property type="term" value="P:sporulation resulting in formation of a cellular spore"/>
    <property type="evidence" value="ECO:0007669"/>
    <property type="project" value="InterPro"/>
</dbReference>
<dbReference type="EMBL" id="QNBC01000025">
    <property type="protein sequence ID" value="RKX67149.1"/>
    <property type="molecule type" value="Genomic_DNA"/>
</dbReference>
<organism evidence="5 6">
    <name type="scientific">candidate division TA06 bacterium</name>
    <dbReference type="NCBI Taxonomy" id="2250710"/>
    <lineage>
        <taxon>Bacteria</taxon>
        <taxon>Bacteria division TA06</taxon>
    </lineage>
</organism>
<evidence type="ECO:0000256" key="1">
    <source>
        <dbReference type="ARBA" id="ARBA00022618"/>
    </source>
</evidence>
<evidence type="ECO:0000256" key="2">
    <source>
        <dbReference type="ARBA" id="ARBA00023210"/>
    </source>
</evidence>
<comment type="caution">
    <text evidence="5">The sequence shown here is derived from an EMBL/GenBank/DDBJ whole genome shotgun (WGS) entry which is preliminary data.</text>
</comment>
<keyword evidence="2 4" id="KW-0717">Septation</keyword>
<dbReference type="HAMAP" id="MF_00819">
    <property type="entry name" value="SpoVG"/>
    <property type="match status" value="1"/>
</dbReference>
<dbReference type="InterPro" id="IPR007170">
    <property type="entry name" value="SpoVG"/>
</dbReference>
<comment type="similarity">
    <text evidence="4">Belongs to the SpoVG family.</text>
</comment>
<evidence type="ECO:0000256" key="4">
    <source>
        <dbReference type="HAMAP-Rule" id="MF_00819"/>
    </source>
</evidence>
<reference evidence="5 6" key="1">
    <citation type="submission" date="2018-06" db="EMBL/GenBank/DDBJ databases">
        <title>Extensive metabolic versatility and redundancy in microbially diverse, dynamic hydrothermal sediments.</title>
        <authorList>
            <person name="Dombrowski N."/>
            <person name="Teske A."/>
            <person name="Baker B.J."/>
        </authorList>
    </citation>
    <scope>NUCLEOTIDE SEQUENCE [LARGE SCALE GENOMIC DNA]</scope>
    <source>
        <strain evidence="5">B35_G9</strain>
    </source>
</reference>
<evidence type="ECO:0000313" key="5">
    <source>
        <dbReference type="EMBL" id="RKX67149.1"/>
    </source>
</evidence>
<dbReference type="NCBIfam" id="NF009749">
    <property type="entry name" value="PRK13259.1"/>
    <property type="match status" value="1"/>
</dbReference>
<proteinExistence type="inferred from homology"/>
<dbReference type="PANTHER" id="PTHR38429">
    <property type="entry name" value="SEPTATION PROTEIN SPOVG-RELATED"/>
    <property type="match status" value="1"/>
</dbReference>
<keyword evidence="3 4" id="KW-0131">Cell cycle</keyword>
<protein>
    <recommendedName>
        <fullName evidence="4">Putative septation protein SpoVG</fullName>
    </recommendedName>
</protein>
<evidence type="ECO:0000256" key="3">
    <source>
        <dbReference type="ARBA" id="ARBA00023306"/>
    </source>
</evidence>
<dbReference type="GO" id="GO:0000917">
    <property type="term" value="P:division septum assembly"/>
    <property type="evidence" value="ECO:0007669"/>
    <property type="project" value="UniProtKB-KW"/>
</dbReference>
<evidence type="ECO:0000313" key="6">
    <source>
        <dbReference type="Proteomes" id="UP000282321"/>
    </source>
</evidence>
<keyword evidence="1 4" id="KW-0132">Cell division</keyword>
<dbReference type="SUPFAM" id="SSF160537">
    <property type="entry name" value="SpoVG-like"/>
    <property type="match status" value="1"/>
</dbReference>
<dbReference type="InterPro" id="IPR036751">
    <property type="entry name" value="SpoVG_sf"/>
</dbReference>
<accession>A0A660S948</accession>
<comment type="function">
    <text evidence="4">Could be involved in septation.</text>
</comment>
<dbReference type="PANTHER" id="PTHR38429:SF1">
    <property type="entry name" value="SEPTATION PROTEIN SPOVG-RELATED"/>
    <property type="match status" value="1"/>
</dbReference>
<dbReference type="Gene3D" id="3.30.1120.40">
    <property type="entry name" value="Stage V sporulation protein G"/>
    <property type="match status" value="1"/>
</dbReference>
<dbReference type="Proteomes" id="UP000282321">
    <property type="component" value="Unassembled WGS sequence"/>
</dbReference>
<sequence>MEITEIRITLRSEPKLKAFANVTFDNSFVVRGLKIIEGSNGLFISMPSRKAKDGTYRDIAHPINNEMRKKIEDAVISEYKKKLAESETAEGEAQEEEAE</sequence>
<dbReference type="AlphaFoldDB" id="A0A660S948"/>
<gene>
    <name evidence="4" type="primary">spoVG</name>
    <name evidence="5" type="ORF">DRP44_02790</name>
</gene>
<name>A0A660S948_UNCT6</name>
<dbReference type="Pfam" id="PF04026">
    <property type="entry name" value="SpoVG"/>
    <property type="match status" value="1"/>
</dbReference>